<keyword evidence="5" id="KW-0326">Glycosidase</keyword>
<comment type="similarity">
    <text evidence="1">Belongs to the glycosyl hydrolase 3 family.</text>
</comment>
<name>A0A3B1CFN4_9ZZZZ</name>
<dbReference type="Gene3D" id="3.40.50.1700">
    <property type="entry name" value="Glycoside hydrolase family 3 C-terminal domain"/>
    <property type="match status" value="1"/>
</dbReference>
<feature type="transmembrane region" description="Helical" evidence="3">
    <location>
        <begin position="9"/>
        <end position="28"/>
    </location>
</feature>
<dbReference type="EMBL" id="UOGD01000296">
    <property type="protein sequence ID" value="VAX25371.1"/>
    <property type="molecule type" value="Genomic_DNA"/>
</dbReference>
<dbReference type="InterPro" id="IPR002772">
    <property type="entry name" value="Glyco_hydro_3_C"/>
</dbReference>
<dbReference type="InterPro" id="IPR036962">
    <property type="entry name" value="Glyco_hydro_3_N_sf"/>
</dbReference>
<dbReference type="InterPro" id="IPR001764">
    <property type="entry name" value="Glyco_hydro_3_N"/>
</dbReference>
<dbReference type="InterPro" id="IPR026891">
    <property type="entry name" value="Fn3-like"/>
</dbReference>
<dbReference type="PRINTS" id="PR00133">
    <property type="entry name" value="GLHYDRLASE3"/>
</dbReference>
<accession>A0A3B1CFN4</accession>
<protein>
    <submittedName>
        <fullName evidence="5">Beta-glucosidase</fullName>
        <ecNumber evidence="5">3.2.1.21</ecNumber>
    </submittedName>
</protein>
<feature type="domain" description="Fibronectin type III-like" evidence="4">
    <location>
        <begin position="693"/>
        <end position="764"/>
    </location>
</feature>
<dbReference type="SMART" id="SM01217">
    <property type="entry name" value="Fn3_like"/>
    <property type="match status" value="1"/>
</dbReference>
<dbReference type="Gene3D" id="3.20.20.300">
    <property type="entry name" value="Glycoside hydrolase, family 3, N-terminal domain"/>
    <property type="match status" value="1"/>
</dbReference>
<keyword evidence="3" id="KW-1133">Transmembrane helix</keyword>
<keyword evidence="3" id="KW-0812">Transmembrane</keyword>
<dbReference type="InterPro" id="IPR050288">
    <property type="entry name" value="Cellulose_deg_GH3"/>
</dbReference>
<proteinExistence type="inferred from homology"/>
<dbReference type="PANTHER" id="PTHR42715">
    <property type="entry name" value="BETA-GLUCOSIDASE"/>
    <property type="match status" value="1"/>
</dbReference>
<dbReference type="PANTHER" id="PTHR42715:SF10">
    <property type="entry name" value="BETA-GLUCOSIDASE"/>
    <property type="match status" value="1"/>
</dbReference>
<sequence>MNYFKLNYLYRLIGMIIIIISIHIPLLAQDNTTIPVYKDNTKPIEERAKDLVSRMTLEEKVGMTVGDGRFLPAIGAAAEKNIEVPIASRNSKMVIPRLSIKTTALTDGPAGINKGSPPEDAEKYTYTTAFPTATCLASSWNTDLVEDVGEALGNELLEYDYDLGLLPSLNLQRNPKCGRNFEYYSEDPLLSGKLAASIVNGVQINGVGATLKVLLANNQESNRRRYNAVISQRALREIYLRGFEIAVIESDPEAIMTTYNRINGYYAAERPELLQDIVRKEWGFDGLYMTDFDMQYGDAVAQVRAGINMIMSGSMNEFNEITDALKNKVLDESTLDKNLYYNMKLKLSSPSMNGYTPSLKPDLKAHAKIAREAAGEGMVLLKNKNNTLPLDEGKAIAVFGKTSYSLIAFGTGSGSVRSHKYRVSVNDGLKDAGFEVLNDLEIEYRDYIKKIKRENIVPPYFDNPKMRKDNGIVGNQAPAHFKNRLVAFSKEKYISKEEIRKYESKTDVAVVTLGRSAGENYENGYLPITQVELDLVRNVSEIFHSAGKKVIVVLNIAGVWETESWRDYPDAILLAWLPGQEGGHAVADIIKGAVNPSGKLPDSFPMKYEDVPSASSFPGVPADEPINSFYEEGIYVGYRYYDSFNVPTAYEFGYGLSYTKFDYSDLKLNSSTFSSKMKVTMTVKNTGKVAGKEVVQLYLSAPTTEIEKPVQELKGFAKTKLLKPGESQQLSFELDERSLASFWSGISAWVADKGDYEVRIGASSKDIKLRATFNLPKEIIVEEVHDVLYPNFYMKELSRFDKN</sequence>
<evidence type="ECO:0000256" key="2">
    <source>
        <dbReference type="ARBA" id="ARBA00022801"/>
    </source>
</evidence>
<keyword evidence="2 5" id="KW-0378">Hydrolase</keyword>
<evidence type="ECO:0000313" key="5">
    <source>
        <dbReference type="EMBL" id="VAX25371.1"/>
    </source>
</evidence>
<keyword evidence="3" id="KW-0472">Membrane</keyword>
<dbReference type="SUPFAM" id="SSF51445">
    <property type="entry name" value="(Trans)glycosidases"/>
    <property type="match status" value="1"/>
</dbReference>
<dbReference type="EC" id="3.2.1.21" evidence="5"/>
<evidence type="ECO:0000256" key="3">
    <source>
        <dbReference type="SAM" id="Phobius"/>
    </source>
</evidence>
<dbReference type="InterPro" id="IPR036881">
    <property type="entry name" value="Glyco_hydro_3_C_sf"/>
</dbReference>
<organism evidence="5">
    <name type="scientific">hydrothermal vent metagenome</name>
    <dbReference type="NCBI Taxonomy" id="652676"/>
    <lineage>
        <taxon>unclassified sequences</taxon>
        <taxon>metagenomes</taxon>
        <taxon>ecological metagenomes</taxon>
    </lineage>
</organism>
<dbReference type="FunFam" id="2.60.40.10:FF:000495">
    <property type="entry name" value="Periplasmic beta-glucosidase"/>
    <property type="match status" value="1"/>
</dbReference>
<dbReference type="Pfam" id="PF01915">
    <property type="entry name" value="Glyco_hydro_3_C"/>
    <property type="match status" value="1"/>
</dbReference>
<dbReference type="InterPro" id="IPR013783">
    <property type="entry name" value="Ig-like_fold"/>
</dbReference>
<dbReference type="InterPro" id="IPR017853">
    <property type="entry name" value="GH"/>
</dbReference>
<dbReference type="Pfam" id="PF00933">
    <property type="entry name" value="Glyco_hydro_3"/>
    <property type="match status" value="1"/>
</dbReference>
<gene>
    <name evidence="5" type="ORF">MNBD_IGNAVI01-3129</name>
</gene>
<reference evidence="5" key="1">
    <citation type="submission" date="2018-06" db="EMBL/GenBank/DDBJ databases">
        <authorList>
            <person name="Zhirakovskaya E."/>
        </authorList>
    </citation>
    <scope>NUCLEOTIDE SEQUENCE</scope>
</reference>
<dbReference type="GO" id="GO:0005975">
    <property type="term" value="P:carbohydrate metabolic process"/>
    <property type="evidence" value="ECO:0007669"/>
    <property type="project" value="InterPro"/>
</dbReference>
<dbReference type="SUPFAM" id="SSF52279">
    <property type="entry name" value="Beta-D-glucan exohydrolase, C-terminal domain"/>
    <property type="match status" value="1"/>
</dbReference>
<dbReference type="Pfam" id="PF14310">
    <property type="entry name" value="Fn3-like"/>
    <property type="match status" value="1"/>
</dbReference>
<dbReference type="AlphaFoldDB" id="A0A3B1CFN4"/>
<evidence type="ECO:0000259" key="4">
    <source>
        <dbReference type="SMART" id="SM01217"/>
    </source>
</evidence>
<dbReference type="Gene3D" id="2.60.40.10">
    <property type="entry name" value="Immunoglobulins"/>
    <property type="match status" value="1"/>
</dbReference>
<evidence type="ECO:0000256" key="1">
    <source>
        <dbReference type="ARBA" id="ARBA00005336"/>
    </source>
</evidence>
<dbReference type="GO" id="GO:0008422">
    <property type="term" value="F:beta-glucosidase activity"/>
    <property type="evidence" value="ECO:0007669"/>
    <property type="project" value="UniProtKB-EC"/>
</dbReference>